<comment type="caution">
    <text evidence="3">The sequence shown here is derived from an EMBL/GenBank/DDBJ whole genome shotgun (WGS) entry which is preliminary data.</text>
</comment>
<evidence type="ECO:0000313" key="3">
    <source>
        <dbReference type="EMBL" id="KAK4228922.1"/>
    </source>
</evidence>
<dbReference type="Proteomes" id="UP001301958">
    <property type="component" value="Unassembled WGS sequence"/>
</dbReference>
<dbReference type="AlphaFoldDB" id="A0AAN7BT41"/>
<keyword evidence="4" id="KW-1185">Reference proteome</keyword>
<feature type="transmembrane region" description="Helical" evidence="2">
    <location>
        <begin position="34"/>
        <end position="56"/>
    </location>
</feature>
<evidence type="ECO:0000313" key="4">
    <source>
        <dbReference type="Proteomes" id="UP001301958"/>
    </source>
</evidence>
<keyword evidence="2" id="KW-1133">Transmembrane helix</keyword>
<feature type="compositionally biased region" description="Polar residues" evidence="1">
    <location>
        <begin position="140"/>
        <end position="151"/>
    </location>
</feature>
<feature type="region of interest" description="Disordered" evidence="1">
    <location>
        <begin position="127"/>
        <end position="151"/>
    </location>
</feature>
<reference evidence="3" key="2">
    <citation type="submission" date="2023-05" db="EMBL/GenBank/DDBJ databases">
        <authorList>
            <consortium name="Lawrence Berkeley National Laboratory"/>
            <person name="Steindorff A."/>
            <person name="Hensen N."/>
            <person name="Bonometti L."/>
            <person name="Westerberg I."/>
            <person name="Brannstrom I.O."/>
            <person name="Guillou S."/>
            <person name="Cros-Aarteil S."/>
            <person name="Calhoun S."/>
            <person name="Haridas S."/>
            <person name="Kuo A."/>
            <person name="Mondo S."/>
            <person name="Pangilinan J."/>
            <person name="Riley R."/>
            <person name="Labutti K."/>
            <person name="Andreopoulos B."/>
            <person name="Lipzen A."/>
            <person name="Chen C."/>
            <person name="Yanf M."/>
            <person name="Daum C."/>
            <person name="Ng V."/>
            <person name="Clum A."/>
            <person name="Ohm R."/>
            <person name="Martin F."/>
            <person name="Silar P."/>
            <person name="Natvig D."/>
            <person name="Lalanne C."/>
            <person name="Gautier V."/>
            <person name="Ament-Velasquez S.L."/>
            <person name="Kruys A."/>
            <person name="Hutchinson M.I."/>
            <person name="Powell A.J."/>
            <person name="Barry K."/>
            <person name="Miller A.N."/>
            <person name="Grigoriev I.V."/>
            <person name="Debuchy R."/>
            <person name="Gladieux P."/>
            <person name="Thoren M.H."/>
            <person name="Johannesson H."/>
        </authorList>
    </citation>
    <scope>NUCLEOTIDE SEQUENCE</scope>
    <source>
        <strain evidence="3">CBS 990.96</strain>
    </source>
</reference>
<reference evidence="3" key="1">
    <citation type="journal article" date="2023" name="Mol. Phylogenet. Evol.">
        <title>Genome-scale phylogeny and comparative genomics of the fungal order Sordariales.</title>
        <authorList>
            <person name="Hensen N."/>
            <person name="Bonometti L."/>
            <person name="Westerberg I."/>
            <person name="Brannstrom I.O."/>
            <person name="Guillou S."/>
            <person name="Cros-Aarteil S."/>
            <person name="Calhoun S."/>
            <person name="Haridas S."/>
            <person name="Kuo A."/>
            <person name="Mondo S."/>
            <person name="Pangilinan J."/>
            <person name="Riley R."/>
            <person name="LaButti K."/>
            <person name="Andreopoulos B."/>
            <person name="Lipzen A."/>
            <person name="Chen C."/>
            <person name="Yan M."/>
            <person name="Daum C."/>
            <person name="Ng V."/>
            <person name="Clum A."/>
            <person name="Steindorff A."/>
            <person name="Ohm R.A."/>
            <person name="Martin F."/>
            <person name="Silar P."/>
            <person name="Natvig D.O."/>
            <person name="Lalanne C."/>
            <person name="Gautier V."/>
            <person name="Ament-Velasquez S.L."/>
            <person name="Kruys A."/>
            <person name="Hutchinson M.I."/>
            <person name="Powell A.J."/>
            <person name="Barry K."/>
            <person name="Miller A.N."/>
            <person name="Grigoriev I.V."/>
            <person name="Debuchy R."/>
            <person name="Gladieux P."/>
            <person name="Hiltunen Thoren M."/>
            <person name="Johannesson H."/>
        </authorList>
    </citation>
    <scope>NUCLEOTIDE SEQUENCE</scope>
    <source>
        <strain evidence="3">CBS 990.96</strain>
    </source>
</reference>
<dbReference type="EMBL" id="MU865313">
    <property type="protein sequence ID" value="KAK4228922.1"/>
    <property type="molecule type" value="Genomic_DNA"/>
</dbReference>
<sequence length="193" mass="20510">MAGSCDSLSRPGLVRGCYAPKHELLKPTISTGGIVAVSVLLGLHVLGVLLLALYAVSTPTWTEWLDSLAIVRIVHQLKDDGAVSGLGLWPVNGKGIEFLKEVDALVGVVDSNERGIEMVQTTGVKAPTNESSRNLRESFTPPSYETFQQDESPPAYGSHLVAVASGYFPLLAVGGSGEITRSSRTKKESGLYN</sequence>
<organism evidence="3 4">
    <name type="scientific">Podospora fimiseda</name>
    <dbReference type="NCBI Taxonomy" id="252190"/>
    <lineage>
        <taxon>Eukaryota</taxon>
        <taxon>Fungi</taxon>
        <taxon>Dikarya</taxon>
        <taxon>Ascomycota</taxon>
        <taxon>Pezizomycotina</taxon>
        <taxon>Sordariomycetes</taxon>
        <taxon>Sordariomycetidae</taxon>
        <taxon>Sordariales</taxon>
        <taxon>Podosporaceae</taxon>
        <taxon>Podospora</taxon>
    </lineage>
</organism>
<proteinExistence type="predicted"/>
<keyword evidence="2" id="KW-0472">Membrane</keyword>
<evidence type="ECO:0000256" key="2">
    <source>
        <dbReference type="SAM" id="Phobius"/>
    </source>
</evidence>
<name>A0AAN7BT41_9PEZI</name>
<evidence type="ECO:0000256" key="1">
    <source>
        <dbReference type="SAM" id="MobiDB-lite"/>
    </source>
</evidence>
<gene>
    <name evidence="3" type="ORF">QBC38DRAFT_522506</name>
</gene>
<accession>A0AAN7BT41</accession>
<protein>
    <submittedName>
        <fullName evidence="3">Uncharacterized protein</fullName>
    </submittedName>
</protein>
<keyword evidence="2" id="KW-0812">Transmembrane</keyword>